<accession>A0A0A1TNI0</accession>
<dbReference type="SUPFAM" id="SSF50998">
    <property type="entry name" value="Quinoprotein alcohol dehydrogenase-like"/>
    <property type="match status" value="1"/>
</dbReference>
<evidence type="ECO:0000313" key="2">
    <source>
        <dbReference type="Proteomes" id="UP000039046"/>
    </source>
</evidence>
<reference evidence="1 2" key="1">
    <citation type="journal article" date="2015" name="Genome Announc.">
        <title>Draft Genome Sequence and Gene Annotation of the Entomopathogenic Fungus Verticillium hemipterigenum.</title>
        <authorList>
            <person name="Horn F."/>
            <person name="Habel A."/>
            <person name="Scharf D.H."/>
            <person name="Dworschak J."/>
            <person name="Brakhage A.A."/>
            <person name="Guthke R."/>
            <person name="Hertweck C."/>
            <person name="Linde J."/>
        </authorList>
    </citation>
    <scope>NUCLEOTIDE SEQUENCE [LARGE SCALE GENOMIC DNA]</scope>
</reference>
<evidence type="ECO:0000313" key="1">
    <source>
        <dbReference type="EMBL" id="CEJ92818.1"/>
    </source>
</evidence>
<gene>
    <name evidence="1" type="ORF">VHEMI08448</name>
</gene>
<dbReference type="STRING" id="1531966.A0A0A1TNI0"/>
<dbReference type="PANTHER" id="PTHR35340">
    <property type="entry name" value="PQQ ENZYME REPEAT PROTEIN-RELATED"/>
    <property type="match status" value="1"/>
</dbReference>
<dbReference type="InterPro" id="IPR011047">
    <property type="entry name" value="Quinoprotein_ADH-like_sf"/>
</dbReference>
<dbReference type="InterPro" id="IPR039535">
    <property type="entry name" value="ASST-like"/>
</dbReference>
<dbReference type="HOGENOM" id="CLU_421027_0_0_1"/>
<keyword evidence="2" id="KW-1185">Reference proteome</keyword>
<proteinExistence type="predicted"/>
<dbReference type="InterPro" id="IPR053143">
    <property type="entry name" value="Arylsulfate_ST"/>
</dbReference>
<sequence>MRVIKPLYGIPEAGTHWWATYSRHHLDKLGMVMSTFDPCLLISNTDKFGVIGMQTDDTLGLSDRGFYDLEDEELKKANFAAKPREILGIENPLTFNGCRLHVDVDGVITMVQKGQAQKLGIPSDNQGYVEQRARGAYLASICQPEASFDLSVAAQHKEPGKDDFRRLASRLKWQMENKERGLRFVPLELEKAKLYVFVDGSFANNKDLSSQLGYVVMIGTEKQTSENRCEITGNIVTYSSTKSKRVTRSALASELYSMVQGADVGYALNSTLEIITKQLGIPKIPMILCTDSFSLYECLVKLGTTKEKRLMIDIMALRQSYERREANETWPALTRILVDSVETLASNPLQDVGRTPSNAWDYFHLNSVDKDDEGNYLISARHTSTIYKINSTDGNIIWKLSSNTDTSSFKLDDKGGFAWQHDARFHGRLPNGEEIVSLFDNGASSNKEFERSYSRVLILELNHNQGTVTVVKTLNAPDGVSAHSQGNAQVLPNGNIFANWGDAGAITEFSSEGKVVFHSYLDSTTPGLTLQNYRGFRANWTGRPSEVPAIVVLDQTAQDLLDVYVSWNGDTETAFWRFYAKDQNQGTRLLKKVQRQGFETHAVLNVASLRSTKPLEILAEAVGSNGQVLGRTLGVSVSLNVTSGDIQADEL</sequence>
<dbReference type="EMBL" id="CDHN01000005">
    <property type="protein sequence ID" value="CEJ92818.1"/>
    <property type="molecule type" value="Genomic_DNA"/>
</dbReference>
<dbReference type="OrthoDB" id="4948765at2759"/>
<name>A0A0A1TNI0_9HYPO</name>
<dbReference type="Pfam" id="PF14269">
    <property type="entry name" value="Arylsulfotran_2"/>
    <property type="match status" value="1"/>
</dbReference>
<dbReference type="PANTHER" id="PTHR35340:SF9">
    <property type="entry name" value="ASST-DOMAIN-CONTAINING PROTEIN"/>
    <property type="match status" value="1"/>
</dbReference>
<protein>
    <submittedName>
        <fullName evidence="1">Uncharacterized protein</fullName>
    </submittedName>
</protein>
<dbReference type="Proteomes" id="UP000039046">
    <property type="component" value="Unassembled WGS sequence"/>
</dbReference>
<dbReference type="AlphaFoldDB" id="A0A0A1TNI0"/>
<organism evidence="1 2">
    <name type="scientific">[Torrubiella] hemipterigena</name>
    <dbReference type="NCBI Taxonomy" id="1531966"/>
    <lineage>
        <taxon>Eukaryota</taxon>
        <taxon>Fungi</taxon>
        <taxon>Dikarya</taxon>
        <taxon>Ascomycota</taxon>
        <taxon>Pezizomycotina</taxon>
        <taxon>Sordariomycetes</taxon>
        <taxon>Hypocreomycetidae</taxon>
        <taxon>Hypocreales</taxon>
        <taxon>Clavicipitaceae</taxon>
        <taxon>Clavicipitaceae incertae sedis</taxon>
        <taxon>'Torrubiella' clade</taxon>
    </lineage>
</organism>